<name>A0AAV2J4H9_KNICA</name>
<evidence type="ECO:0000256" key="1">
    <source>
        <dbReference type="SAM" id="MobiDB-lite"/>
    </source>
</evidence>
<evidence type="ECO:0000256" key="2">
    <source>
        <dbReference type="SAM" id="Phobius"/>
    </source>
</evidence>
<organism evidence="3 4">
    <name type="scientific">Knipowitschia caucasica</name>
    <name type="common">Caucasian dwarf goby</name>
    <name type="synonym">Pomatoschistus caucasicus</name>
    <dbReference type="NCBI Taxonomy" id="637954"/>
    <lineage>
        <taxon>Eukaryota</taxon>
        <taxon>Metazoa</taxon>
        <taxon>Chordata</taxon>
        <taxon>Craniata</taxon>
        <taxon>Vertebrata</taxon>
        <taxon>Euteleostomi</taxon>
        <taxon>Actinopterygii</taxon>
        <taxon>Neopterygii</taxon>
        <taxon>Teleostei</taxon>
        <taxon>Neoteleostei</taxon>
        <taxon>Acanthomorphata</taxon>
        <taxon>Gobiaria</taxon>
        <taxon>Gobiiformes</taxon>
        <taxon>Gobioidei</taxon>
        <taxon>Gobiidae</taxon>
        <taxon>Gobiinae</taxon>
        <taxon>Knipowitschia</taxon>
    </lineage>
</organism>
<dbReference type="Proteomes" id="UP001497482">
    <property type="component" value="Chromosome 11"/>
</dbReference>
<proteinExistence type="predicted"/>
<protein>
    <submittedName>
        <fullName evidence="3">Uncharacterized protein</fullName>
    </submittedName>
</protein>
<feature type="region of interest" description="Disordered" evidence="1">
    <location>
        <begin position="1"/>
        <end position="30"/>
    </location>
</feature>
<keyword evidence="2" id="KW-0472">Membrane</keyword>
<keyword evidence="2" id="KW-1133">Transmembrane helix</keyword>
<keyword evidence="2" id="KW-0812">Transmembrane</keyword>
<evidence type="ECO:0000313" key="4">
    <source>
        <dbReference type="Proteomes" id="UP001497482"/>
    </source>
</evidence>
<dbReference type="AlphaFoldDB" id="A0AAV2J4H9"/>
<dbReference type="EMBL" id="OZ035833">
    <property type="protein sequence ID" value="CAL1572444.1"/>
    <property type="molecule type" value="Genomic_DNA"/>
</dbReference>
<gene>
    <name evidence="3" type="ORF">KC01_LOCUS4478</name>
</gene>
<feature type="transmembrane region" description="Helical" evidence="2">
    <location>
        <begin position="34"/>
        <end position="54"/>
    </location>
</feature>
<sequence>MANKPRPLRISLPPAEHAQPRSPLHKPKQVSKMANARFGSLATILFFTTFQAALHKDHGLDPGAVLRIGRLRAAWLRSELRGT</sequence>
<accession>A0AAV2J4H9</accession>
<keyword evidence="4" id="KW-1185">Reference proteome</keyword>
<reference evidence="3 4" key="1">
    <citation type="submission" date="2024-04" db="EMBL/GenBank/DDBJ databases">
        <authorList>
            <person name="Waldvogel A.-M."/>
            <person name="Schoenle A."/>
        </authorList>
    </citation>
    <scope>NUCLEOTIDE SEQUENCE [LARGE SCALE GENOMIC DNA]</scope>
</reference>
<evidence type="ECO:0000313" key="3">
    <source>
        <dbReference type="EMBL" id="CAL1572444.1"/>
    </source>
</evidence>